<protein>
    <submittedName>
        <fullName evidence="2">Gag-pol polyprotein</fullName>
    </submittedName>
</protein>
<evidence type="ECO:0000313" key="3">
    <source>
        <dbReference type="Proteomes" id="UP000265520"/>
    </source>
</evidence>
<dbReference type="EMBL" id="LXQA010019626">
    <property type="protein sequence ID" value="MCH91072.1"/>
    <property type="molecule type" value="Genomic_DNA"/>
</dbReference>
<keyword evidence="3" id="KW-1185">Reference proteome</keyword>
<dbReference type="Proteomes" id="UP000265520">
    <property type="component" value="Unassembled WGS sequence"/>
</dbReference>
<evidence type="ECO:0000256" key="1">
    <source>
        <dbReference type="SAM" id="MobiDB-lite"/>
    </source>
</evidence>
<dbReference type="AlphaFoldDB" id="A0A392MUV0"/>
<feature type="region of interest" description="Disordered" evidence="1">
    <location>
        <begin position="31"/>
        <end position="59"/>
    </location>
</feature>
<proteinExistence type="predicted"/>
<evidence type="ECO:0000313" key="2">
    <source>
        <dbReference type="EMBL" id="MCH91072.1"/>
    </source>
</evidence>
<sequence length="106" mass="11923">MMESIYVIIDDFSTIRDSYVEIDDTSILKTPNVADDATTPTLPENQEGEGNSRELEPEPATARLEKLNQFKRSEVWDLVPGPEGTNDIGIKWMFKNKSDEYGVATP</sequence>
<comment type="caution">
    <text evidence="2">The sequence shown here is derived from an EMBL/GenBank/DDBJ whole genome shotgun (WGS) entry which is preliminary data.</text>
</comment>
<accession>A0A392MUV0</accession>
<organism evidence="2 3">
    <name type="scientific">Trifolium medium</name>
    <dbReference type="NCBI Taxonomy" id="97028"/>
    <lineage>
        <taxon>Eukaryota</taxon>
        <taxon>Viridiplantae</taxon>
        <taxon>Streptophyta</taxon>
        <taxon>Embryophyta</taxon>
        <taxon>Tracheophyta</taxon>
        <taxon>Spermatophyta</taxon>
        <taxon>Magnoliopsida</taxon>
        <taxon>eudicotyledons</taxon>
        <taxon>Gunneridae</taxon>
        <taxon>Pentapetalae</taxon>
        <taxon>rosids</taxon>
        <taxon>fabids</taxon>
        <taxon>Fabales</taxon>
        <taxon>Fabaceae</taxon>
        <taxon>Papilionoideae</taxon>
        <taxon>50 kb inversion clade</taxon>
        <taxon>NPAAA clade</taxon>
        <taxon>Hologalegina</taxon>
        <taxon>IRL clade</taxon>
        <taxon>Trifolieae</taxon>
        <taxon>Trifolium</taxon>
    </lineage>
</organism>
<gene>
    <name evidence="2" type="ORF">A2U01_0011996</name>
</gene>
<reference evidence="2 3" key="1">
    <citation type="journal article" date="2018" name="Front. Plant Sci.">
        <title>Red Clover (Trifolium pratense) and Zigzag Clover (T. medium) - A Picture of Genomic Similarities and Differences.</title>
        <authorList>
            <person name="Dluhosova J."/>
            <person name="Istvanek J."/>
            <person name="Nedelnik J."/>
            <person name="Repkova J."/>
        </authorList>
    </citation>
    <scope>NUCLEOTIDE SEQUENCE [LARGE SCALE GENOMIC DNA]</scope>
    <source>
        <strain evidence="3">cv. 10/8</strain>
        <tissue evidence="2">Leaf</tissue>
    </source>
</reference>
<name>A0A392MUV0_9FABA</name>